<name>A0A6G7VLS2_9RHOB</name>
<gene>
    <name evidence="2" type="ORF">G8E03_08525</name>
</gene>
<dbReference type="RefSeq" id="WP_166190664.1">
    <property type="nucleotide sequence ID" value="NZ_CP049811.1"/>
</dbReference>
<dbReference type="EMBL" id="CP049811">
    <property type="protein sequence ID" value="QIK40805.1"/>
    <property type="molecule type" value="Genomic_DNA"/>
</dbReference>
<reference evidence="2 3" key="1">
    <citation type="submission" date="2020-03" db="EMBL/GenBank/DDBJ databases">
        <title>Complete genome sequence of Monaibacterium sp. ALG8 with diverse plasmids.</title>
        <authorList>
            <person name="Sun C."/>
        </authorList>
    </citation>
    <scope>NUCLEOTIDE SEQUENCE [LARGE SCALE GENOMIC DNA]</scope>
    <source>
        <strain evidence="2 3">ALG8</strain>
    </source>
</reference>
<organism evidence="2 3">
    <name type="scientific">Pontivivens nitratireducens</name>
    <dbReference type="NCBI Taxonomy" id="2758038"/>
    <lineage>
        <taxon>Bacteria</taxon>
        <taxon>Pseudomonadati</taxon>
        <taxon>Pseudomonadota</taxon>
        <taxon>Alphaproteobacteria</taxon>
        <taxon>Rhodobacterales</taxon>
        <taxon>Paracoccaceae</taxon>
        <taxon>Pontivivens</taxon>
    </lineage>
</organism>
<proteinExistence type="predicted"/>
<evidence type="ECO:0000256" key="1">
    <source>
        <dbReference type="SAM" id="MobiDB-lite"/>
    </source>
</evidence>
<feature type="region of interest" description="Disordered" evidence="1">
    <location>
        <begin position="185"/>
        <end position="210"/>
    </location>
</feature>
<keyword evidence="3" id="KW-1185">Reference proteome</keyword>
<dbReference type="AlphaFoldDB" id="A0A6G7VLS2"/>
<protein>
    <submittedName>
        <fullName evidence="2">PAS domain-containing protein</fullName>
    </submittedName>
</protein>
<dbReference type="Pfam" id="PF07310">
    <property type="entry name" value="PAS_5"/>
    <property type="match status" value="1"/>
</dbReference>
<dbReference type="KEGG" id="mon:G8E03_08525"/>
<sequence length="210" mass="23206">MNRQDILGDLSEYWEEVRGNRLAPRRSDLNPNRFGAALEHMFILESVEDGPLRIRLAGSRLCDMMGMEARGMPARAMFAIPDQMRADDLFSEVVRHPACIDMDLTGLSGEAAQYQGSMMLRPLFDDLGAITRVLGCLLIDAPRYETDIAITIDTVLIHTLRQKPKSATPAGFAEAQAAFTGPHLRSVSGSARAPRQPLTRSHLRVVSSND</sequence>
<evidence type="ECO:0000313" key="3">
    <source>
        <dbReference type="Proteomes" id="UP000500791"/>
    </source>
</evidence>
<dbReference type="Proteomes" id="UP000500791">
    <property type="component" value="Chromosome"/>
</dbReference>
<dbReference type="InterPro" id="IPR009922">
    <property type="entry name" value="DUF1457"/>
</dbReference>
<accession>A0A6G7VLS2</accession>
<evidence type="ECO:0000313" key="2">
    <source>
        <dbReference type="EMBL" id="QIK40805.1"/>
    </source>
</evidence>